<evidence type="ECO:0000313" key="2">
    <source>
        <dbReference type="Proteomes" id="UP000291084"/>
    </source>
</evidence>
<reference evidence="1 2" key="1">
    <citation type="journal article" date="2015" name="Sci. Rep.">
        <title>The power of single molecule real-time sequencing technology in the de novo assembly of a eukaryotic genome.</title>
        <authorList>
            <person name="Sakai H."/>
            <person name="Naito K."/>
            <person name="Ogiso-Tanaka E."/>
            <person name="Takahashi Y."/>
            <person name="Iseki K."/>
            <person name="Muto C."/>
            <person name="Satou K."/>
            <person name="Teruya K."/>
            <person name="Shiroma A."/>
            <person name="Shimoji M."/>
            <person name="Hirano T."/>
            <person name="Itoh T."/>
            <person name="Kaga A."/>
            <person name="Tomooka N."/>
        </authorList>
    </citation>
    <scope>NUCLEOTIDE SEQUENCE [LARGE SCALE GENOMIC DNA]</scope>
    <source>
        <strain evidence="2">cv. Shumari</strain>
    </source>
</reference>
<accession>A0A0S3RMH0</accession>
<gene>
    <name evidence="1" type="primary">Vigan.03G164200</name>
    <name evidence="1" type="ORF">VIGAN_03164200</name>
</gene>
<protein>
    <submittedName>
        <fullName evidence="1">Uncharacterized protein</fullName>
    </submittedName>
</protein>
<organism evidence="1 2">
    <name type="scientific">Vigna angularis var. angularis</name>
    <dbReference type="NCBI Taxonomy" id="157739"/>
    <lineage>
        <taxon>Eukaryota</taxon>
        <taxon>Viridiplantae</taxon>
        <taxon>Streptophyta</taxon>
        <taxon>Embryophyta</taxon>
        <taxon>Tracheophyta</taxon>
        <taxon>Spermatophyta</taxon>
        <taxon>Magnoliopsida</taxon>
        <taxon>eudicotyledons</taxon>
        <taxon>Gunneridae</taxon>
        <taxon>Pentapetalae</taxon>
        <taxon>rosids</taxon>
        <taxon>fabids</taxon>
        <taxon>Fabales</taxon>
        <taxon>Fabaceae</taxon>
        <taxon>Papilionoideae</taxon>
        <taxon>50 kb inversion clade</taxon>
        <taxon>NPAAA clade</taxon>
        <taxon>indigoferoid/millettioid clade</taxon>
        <taxon>Phaseoleae</taxon>
        <taxon>Vigna</taxon>
    </lineage>
</organism>
<dbReference type="AlphaFoldDB" id="A0A0S3RMH0"/>
<proteinExistence type="predicted"/>
<evidence type="ECO:0000313" key="1">
    <source>
        <dbReference type="EMBL" id="BAT81779.1"/>
    </source>
</evidence>
<sequence length="85" mass="9375">MCPLDAAIWISPCVRVKAGCESNPSPPVLLLCATKLLLSFSFLHPPPLDATCFKLAGRVFLPYEKQAPLLKHNVALLDVLDCTWR</sequence>
<dbReference type="Proteomes" id="UP000291084">
    <property type="component" value="Chromosome 3"/>
</dbReference>
<name>A0A0S3RMH0_PHAAN</name>
<dbReference type="EMBL" id="AP015036">
    <property type="protein sequence ID" value="BAT81779.1"/>
    <property type="molecule type" value="Genomic_DNA"/>
</dbReference>
<keyword evidence="2" id="KW-1185">Reference proteome</keyword>